<proteinExistence type="inferred from homology"/>
<dbReference type="SUPFAM" id="SSF52777">
    <property type="entry name" value="CoA-dependent acyltransferases"/>
    <property type="match status" value="1"/>
</dbReference>
<dbReference type="InterPro" id="IPR011053">
    <property type="entry name" value="Single_hybrid_motif"/>
</dbReference>
<dbReference type="SUPFAM" id="SSF51230">
    <property type="entry name" value="Single hybrid motif"/>
    <property type="match status" value="1"/>
</dbReference>
<dbReference type="PROSITE" id="PS50968">
    <property type="entry name" value="BIOTINYL_LIPOYL"/>
    <property type="match status" value="1"/>
</dbReference>
<dbReference type="InterPro" id="IPR036625">
    <property type="entry name" value="E3-bd_dom_sf"/>
</dbReference>
<evidence type="ECO:0000259" key="9">
    <source>
        <dbReference type="PROSITE" id="PS51826"/>
    </source>
</evidence>
<evidence type="ECO:0000256" key="2">
    <source>
        <dbReference type="ARBA" id="ARBA00007317"/>
    </source>
</evidence>
<dbReference type="FunFam" id="3.30.559.10:FF:000007">
    <property type="entry name" value="Dihydrolipoamide acetyltransferase component of pyruvate dehydrogenase complex"/>
    <property type="match status" value="1"/>
</dbReference>
<dbReference type="SUPFAM" id="SSF47005">
    <property type="entry name" value="Peripheral subunit-binding domain of 2-oxo acid dehydrogenase complex"/>
    <property type="match status" value="1"/>
</dbReference>
<dbReference type="GO" id="GO:0031405">
    <property type="term" value="F:lipoic acid binding"/>
    <property type="evidence" value="ECO:0007669"/>
    <property type="project" value="TreeGrafter"/>
</dbReference>
<dbReference type="InterPro" id="IPR023213">
    <property type="entry name" value="CAT-like_dom_sf"/>
</dbReference>
<sequence length="481" mass="50946">MPKLAESLETATVDRWLKKPGDYVEMYEPLCELITEKVSAELPSTARGVLVKVLAGDGETVNVGSAICLIEEEEADAYAEIPGGALAAGLQPTDEAVRAAEREANAVPTAPGPASAPAAAAAGQEMRQRYSPAVLKLAAEHGIDLARLAGSGMGGRITRADVLAAAAAGGSAGAQPKAAAAAPAAAVQQAAPQAAPAPSAATASASAASSSSKPIEPMDPRVQVRSGGLHLSESPRIPTIEIEGHEVPGRGEYFIDVTPIRNTIATRMRQSVTEIPHAWTMIEVDVTNLVVLRSKLKDEFKRTEGINLTYMPFLVKAAVGAIKDYPIMNSVWATDKIIVKRDINMALAVGTEDSVVTPVIKNADQKNIAGIAHEIDDLANRARHGKLKLEHMQGGTFTVNNTGSFGSILSQPIINYPQAAILTFESIVKRPVVINDMIGVRSMVNLCLSLDHRILDGVICGRFLQRVKENLESYSLDTKLY</sequence>
<accession>A0A9X4KZ98</accession>
<name>A0A9X4KZ98_9BACL</name>
<evidence type="ECO:0000256" key="7">
    <source>
        <dbReference type="SAM" id="MobiDB-lite"/>
    </source>
</evidence>
<keyword evidence="5 6" id="KW-0012">Acyltransferase</keyword>
<dbReference type="Gene3D" id="4.10.320.10">
    <property type="entry name" value="E3-binding domain"/>
    <property type="match status" value="1"/>
</dbReference>
<comment type="caution">
    <text evidence="10">The sequence shown here is derived from an EMBL/GenBank/DDBJ whole genome shotgun (WGS) entry which is preliminary data.</text>
</comment>
<dbReference type="InterPro" id="IPR000089">
    <property type="entry name" value="Biotin_lipoyl"/>
</dbReference>
<dbReference type="PANTHER" id="PTHR43178">
    <property type="entry name" value="DIHYDROLIPOAMIDE ACETYLTRANSFERASE COMPONENT OF PYRUVATE DEHYDROGENASE COMPLEX"/>
    <property type="match status" value="1"/>
</dbReference>
<feature type="region of interest" description="Disordered" evidence="7">
    <location>
        <begin position="197"/>
        <end position="219"/>
    </location>
</feature>
<comment type="cofactor">
    <cofactor evidence="1 6">
        <name>(R)-lipoate</name>
        <dbReference type="ChEBI" id="CHEBI:83088"/>
    </cofactor>
</comment>
<gene>
    <name evidence="10" type="ORF">OMP40_30695</name>
</gene>
<dbReference type="Gene3D" id="3.30.559.10">
    <property type="entry name" value="Chloramphenicol acetyltransferase-like domain"/>
    <property type="match status" value="1"/>
</dbReference>
<dbReference type="Pfam" id="PF02817">
    <property type="entry name" value="E3_binding"/>
    <property type="match status" value="1"/>
</dbReference>
<dbReference type="Pfam" id="PF00364">
    <property type="entry name" value="Biotin_lipoyl"/>
    <property type="match status" value="1"/>
</dbReference>
<dbReference type="PROSITE" id="PS00189">
    <property type="entry name" value="LIPOYL"/>
    <property type="match status" value="1"/>
</dbReference>
<evidence type="ECO:0000256" key="1">
    <source>
        <dbReference type="ARBA" id="ARBA00001938"/>
    </source>
</evidence>
<dbReference type="InterPro" id="IPR003016">
    <property type="entry name" value="2-oxoA_DH_lipoyl-BS"/>
</dbReference>
<evidence type="ECO:0000256" key="6">
    <source>
        <dbReference type="RuleBase" id="RU003423"/>
    </source>
</evidence>
<evidence type="ECO:0000256" key="4">
    <source>
        <dbReference type="ARBA" id="ARBA00022823"/>
    </source>
</evidence>
<dbReference type="Proteomes" id="UP001153404">
    <property type="component" value="Unassembled WGS sequence"/>
</dbReference>
<feature type="domain" description="Lipoyl-binding" evidence="8">
    <location>
        <begin position="1"/>
        <end position="71"/>
    </location>
</feature>
<keyword evidence="4 6" id="KW-0450">Lipoyl</keyword>
<dbReference type="GO" id="GO:0016407">
    <property type="term" value="F:acetyltransferase activity"/>
    <property type="evidence" value="ECO:0007669"/>
    <property type="project" value="TreeGrafter"/>
</dbReference>
<feature type="compositionally biased region" description="Low complexity" evidence="7">
    <location>
        <begin position="197"/>
        <end position="212"/>
    </location>
</feature>
<dbReference type="Gene3D" id="2.40.50.100">
    <property type="match status" value="1"/>
</dbReference>
<dbReference type="InterPro" id="IPR004167">
    <property type="entry name" value="PSBD"/>
</dbReference>
<dbReference type="RefSeq" id="WP_277538137.1">
    <property type="nucleotide sequence ID" value="NZ_JAPDIA010000008.1"/>
</dbReference>
<evidence type="ECO:0000259" key="8">
    <source>
        <dbReference type="PROSITE" id="PS50968"/>
    </source>
</evidence>
<evidence type="ECO:0000313" key="10">
    <source>
        <dbReference type="EMBL" id="MDG0813181.1"/>
    </source>
</evidence>
<keyword evidence="11" id="KW-1185">Reference proteome</keyword>
<dbReference type="InterPro" id="IPR001078">
    <property type="entry name" value="2-oxoacid_DH_actylTfrase"/>
</dbReference>
<feature type="domain" description="Peripheral subunit-binding (PSBD)" evidence="9">
    <location>
        <begin position="129"/>
        <end position="166"/>
    </location>
</feature>
<dbReference type="PROSITE" id="PS51826">
    <property type="entry name" value="PSBD"/>
    <property type="match status" value="1"/>
</dbReference>
<dbReference type="Pfam" id="PF00198">
    <property type="entry name" value="2-oxoacid_dh"/>
    <property type="match status" value="1"/>
</dbReference>
<organism evidence="10 11">
    <name type="scientific">Cohnella rhizosphaerae</name>
    <dbReference type="NCBI Taxonomy" id="1457232"/>
    <lineage>
        <taxon>Bacteria</taxon>
        <taxon>Bacillati</taxon>
        <taxon>Bacillota</taxon>
        <taxon>Bacilli</taxon>
        <taxon>Bacillales</taxon>
        <taxon>Paenibacillaceae</taxon>
        <taxon>Cohnella</taxon>
    </lineage>
</organism>
<evidence type="ECO:0000256" key="3">
    <source>
        <dbReference type="ARBA" id="ARBA00022679"/>
    </source>
</evidence>
<evidence type="ECO:0000313" key="11">
    <source>
        <dbReference type="Proteomes" id="UP001153404"/>
    </source>
</evidence>
<dbReference type="CDD" id="cd06849">
    <property type="entry name" value="lipoyl_domain"/>
    <property type="match status" value="1"/>
</dbReference>
<dbReference type="PANTHER" id="PTHR43178:SF5">
    <property type="entry name" value="LIPOAMIDE ACYLTRANSFERASE COMPONENT OF BRANCHED-CHAIN ALPHA-KETO ACID DEHYDROGENASE COMPLEX, MITOCHONDRIAL"/>
    <property type="match status" value="1"/>
</dbReference>
<dbReference type="EC" id="2.3.1.-" evidence="6"/>
<reference evidence="10" key="1">
    <citation type="submission" date="2022-10" db="EMBL/GenBank/DDBJ databases">
        <title>Comparative genomic analysis of Cohnella hashimotonis sp. nov., isolated from the International Space Station.</title>
        <authorList>
            <person name="Simpson A."/>
            <person name="Venkateswaran K."/>
        </authorList>
    </citation>
    <scope>NUCLEOTIDE SEQUENCE</scope>
    <source>
        <strain evidence="10">DSM 28161</strain>
    </source>
</reference>
<dbReference type="InterPro" id="IPR050743">
    <property type="entry name" value="2-oxoacid_DH_E2_comp"/>
</dbReference>
<evidence type="ECO:0000256" key="5">
    <source>
        <dbReference type="ARBA" id="ARBA00023315"/>
    </source>
</evidence>
<dbReference type="AlphaFoldDB" id="A0A9X4KZ98"/>
<dbReference type="EMBL" id="JAPDIA010000008">
    <property type="protein sequence ID" value="MDG0813181.1"/>
    <property type="molecule type" value="Genomic_DNA"/>
</dbReference>
<dbReference type="GO" id="GO:0005737">
    <property type="term" value="C:cytoplasm"/>
    <property type="evidence" value="ECO:0007669"/>
    <property type="project" value="TreeGrafter"/>
</dbReference>
<protein>
    <recommendedName>
        <fullName evidence="6">Dihydrolipoamide acetyltransferase component of pyruvate dehydrogenase complex</fullName>
        <ecNumber evidence="6">2.3.1.-</ecNumber>
    </recommendedName>
</protein>
<keyword evidence="3 6" id="KW-0808">Transferase</keyword>
<comment type="similarity">
    <text evidence="2 6">Belongs to the 2-oxoacid dehydrogenase family.</text>
</comment>